<evidence type="ECO:0000256" key="2">
    <source>
        <dbReference type="ARBA" id="ARBA00022670"/>
    </source>
</evidence>
<sequence length="509" mass="52350">MRIPILVSSVVAALAGAGVTATAAAAPISDVPGLTPWAATRDLGPAGEQQHVVLTLKSHDQPGLDRFLADPRHPSLSSAEYQARFGPAPSAEQTTEAWLAGTGLDVRHRPGSQVFSLRGPATRVGKAFRTELHRLAGPGGTTVGAIRAGALPAPVAEVTAGVAGLAGAAHARTPARVSRANSPADVHPMGPQDFASFYSVPAEPSGRGQRVAVVGWTNMDGVVSDLAQFQQAHKLPQVPMTVDYVDGKPTAVNDQMEWDLDTQYATAMAPGLDEVHVYASRSSENTDLTVAFSKWADENAYPVASASLGDCETDAKDWLGALEPVLQKAEAQGQTLLAASGDDGTGCFNGVPDQRSYPGSSPHAVAVGGTEITDISGHQVTGWSGSGGGESAALAKPAWQTAPIPHGTGKRALPDLSFAATNYSIVDNGGSNTVAGTSASTPVIAAFLARARETNPKIGFLGQRLYSLGESAYTDITSGNNGEPAGPGWDYVTGLGEPAVTAWLAAVAR</sequence>
<dbReference type="InterPro" id="IPR000209">
    <property type="entry name" value="Peptidase_S8/S53_dom"/>
</dbReference>
<keyword evidence="7" id="KW-0865">Zymogen</keyword>
<evidence type="ECO:0000256" key="4">
    <source>
        <dbReference type="ARBA" id="ARBA00022801"/>
    </source>
</evidence>
<dbReference type="InterPro" id="IPR050819">
    <property type="entry name" value="Tripeptidyl-peptidase_I"/>
</dbReference>
<dbReference type="RefSeq" id="WP_167545421.1">
    <property type="nucleotide sequence ID" value="NZ_FOWC01000006.1"/>
</dbReference>
<organism evidence="11 12">
    <name type="scientific">Amycolatopsis rubida</name>
    <dbReference type="NCBI Taxonomy" id="112413"/>
    <lineage>
        <taxon>Bacteria</taxon>
        <taxon>Bacillati</taxon>
        <taxon>Actinomycetota</taxon>
        <taxon>Actinomycetes</taxon>
        <taxon>Pseudonocardiales</taxon>
        <taxon>Pseudonocardiaceae</taxon>
        <taxon>Amycolatopsis</taxon>
    </lineage>
</organism>
<evidence type="ECO:0000256" key="8">
    <source>
        <dbReference type="SAM" id="MobiDB-lite"/>
    </source>
</evidence>
<protein>
    <submittedName>
        <fullName evidence="11">Kumamolisin</fullName>
    </submittedName>
</protein>
<evidence type="ECO:0000256" key="7">
    <source>
        <dbReference type="ARBA" id="ARBA00023145"/>
    </source>
</evidence>
<dbReference type="GO" id="GO:0006508">
    <property type="term" value="P:proteolysis"/>
    <property type="evidence" value="ECO:0007669"/>
    <property type="project" value="UniProtKB-KW"/>
</dbReference>
<dbReference type="Proteomes" id="UP000199137">
    <property type="component" value="Unassembled WGS sequence"/>
</dbReference>
<dbReference type="Pfam" id="PF09286">
    <property type="entry name" value="Pro-kuma_activ"/>
    <property type="match status" value="1"/>
</dbReference>
<dbReference type="Pfam" id="PF00082">
    <property type="entry name" value="Peptidase_S8"/>
    <property type="match status" value="1"/>
</dbReference>
<feature type="chain" id="PRO_5011516173" evidence="9">
    <location>
        <begin position="24"/>
        <end position="509"/>
    </location>
</feature>
<evidence type="ECO:0000256" key="5">
    <source>
        <dbReference type="ARBA" id="ARBA00022825"/>
    </source>
</evidence>
<evidence type="ECO:0000256" key="6">
    <source>
        <dbReference type="ARBA" id="ARBA00022837"/>
    </source>
</evidence>
<dbReference type="SUPFAM" id="SSF52743">
    <property type="entry name" value="Subtilisin-like"/>
    <property type="match status" value="1"/>
</dbReference>
<dbReference type="EMBL" id="FOWC01000006">
    <property type="protein sequence ID" value="SFP70920.1"/>
    <property type="molecule type" value="Genomic_DNA"/>
</dbReference>
<dbReference type="InterPro" id="IPR023828">
    <property type="entry name" value="Peptidase_S8_Ser-AS"/>
</dbReference>
<dbReference type="GO" id="GO:0046872">
    <property type="term" value="F:metal ion binding"/>
    <property type="evidence" value="ECO:0007669"/>
    <property type="project" value="UniProtKB-KW"/>
</dbReference>
<keyword evidence="2" id="KW-0645">Protease</keyword>
<keyword evidence="5" id="KW-0720">Serine protease</keyword>
<comment type="cofactor">
    <cofactor evidence="1">
        <name>Ca(2+)</name>
        <dbReference type="ChEBI" id="CHEBI:29108"/>
    </cofactor>
</comment>
<dbReference type="PROSITE" id="PS00138">
    <property type="entry name" value="SUBTILASE_SER"/>
    <property type="match status" value="1"/>
</dbReference>
<dbReference type="PROSITE" id="PS51695">
    <property type="entry name" value="SEDOLISIN"/>
    <property type="match status" value="1"/>
</dbReference>
<gene>
    <name evidence="11" type="ORF">SAMN05421854_106344</name>
</gene>
<feature type="region of interest" description="Disordered" evidence="8">
    <location>
        <begin position="376"/>
        <end position="395"/>
    </location>
</feature>
<feature type="domain" description="Peptidase S53" evidence="10">
    <location>
        <begin position="188"/>
        <end position="509"/>
    </location>
</feature>
<keyword evidence="4" id="KW-0378">Hydrolase</keyword>
<evidence type="ECO:0000313" key="12">
    <source>
        <dbReference type="Proteomes" id="UP000199137"/>
    </source>
</evidence>
<keyword evidence="9" id="KW-0732">Signal</keyword>
<accession>A0A1I5SJI4</accession>
<proteinExistence type="predicted"/>
<name>A0A1I5SJI4_9PSEU</name>
<feature type="signal peptide" evidence="9">
    <location>
        <begin position="1"/>
        <end position="23"/>
    </location>
</feature>
<dbReference type="Gene3D" id="3.40.50.200">
    <property type="entry name" value="Peptidase S8/S53 domain"/>
    <property type="match status" value="1"/>
</dbReference>
<keyword evidence="6" id="KW-0106">Calcium</keyword>
<evidence type="ECO:0000256" key="9">
    <source>
        <dbReference type="SAM" id="SignalP"/>
    </source>
</evidence>
<evidence type="ECO:0000259" key="10">
    <source>
        <dbReference type="PROSITE" id="PS51695"/>
    </source>
</evidence>
<keyword evidence="3" id="KW-0479">Metal-binding</keyword>
<dbReference type="GO" id="GO:0008240">
    <property type="term" value="F:tripeptidyl-peptidase activity"/>
    <property type="evidence" value="ECO:0007669"/>
    <property type="project" value="TreeGrafter"/>
</dbReference>
<dbReference type="SUPFAM" id="SSF54897">
    <property type="entry name" value="Protease propeptides/inhibitors"/>
    <property type="match status" value="1"/>
</dbReference>
<evidence type="ECO:0000256" key="3">
    <source>
        <dbReference type="ARBA" id="ARBA00022723"/>
    </source>
</evidence>
<dbReference type="InterPro" id="IPR036852">
    <property type="entry name" value="Peptidase_S8/S53_dom_sf"/>
</dbReference>
<dbReference type="STRING" id="112413.SAMN05421854_106344"/>
<dbReference type="GO" id="GO:0004252">
    <property type="term" value="F:serine-type endopeptidase activity"/>
    <property type="evidence" value="ECO:0007669"/>
    <property type="project" value="InterPro"/>
</dbReference>
<reference evidence="11 12" key="1">
    <citation type="submission" date="2016-10" db="EMBL/GenBank/DDBJ databases">
        <authorList>
            <person name="de Groot N.N."/>
        </authorList>
    </citation>
    <scope>NUCLEOTIDE SEQUENCE [LARGE SCALE GENOMIC DNA]</scope>
    <source>
        <strain evidence="11 12">DSM 44637</strain>
    </source>
</reference>
<dbReference type="PANTHER" id="PTHR14218">
    <property type="entry name" value="PROTEASE S8 TRIPEPTIDYL PEPTIDASE I CLN2"/>
    <property type="match status" value="1"/>
</dbReference>
<dbReference type="InterPro" id="IPR030400">
    <property type="entry name" value="Sedolisin_dom"/>
</dbReference>
<evidence type="ECO:0000256" key="1">
    <source>
        <dbReference type="ARBA" id="ARBA00001913"/>
    </source>
</evidence>
<dbReference type="PANTHER" id="PTHR14218:SF15">
    <property type="entry name" value="TRIPEPTIDYL-PEPTIDASE 1"/>
    <property type="match status" value="1"/>
</dbReference>
<dbReference type="SMART" id="SM00944">
    <property type="entry name" value="Pro-kuma_activ"/>
    <property type="match status" value="1"/>
</dbReference>
<dbReference type="AlphaFoldDB" id="A0A1I5SJI4"/>
<evidence type="ECO:0000313" key="11">
    <source>
        <dbReference type="EMBL" id="SFP70920.1"/>
    </source>
</evidence>
<dbReference type="InterPro" id="IPR015366">
    <property type="entry name" value="S53_propep"/>
</dbReference>
<dbReference type="CDD" id="cd04056">
    <property type="entry name" value="Peptidases_S53"/>
    <property type="match status" value="1"/>
</dbReference>